<dbReference type="AlphaFoldDB" id="A0A4Z2G0F0"/>
<evidence type="ECO:0000313" key="1">
    <source>
        <dbReference type="EMBL" id="TNN47036.1"/>
    </source>
</evidence>
<keyword evidence="2" id="KW-1185">Reference proteome</keyword>
<evidence type="ECO:0000313" key="2">
    <source>
        <dbReference type="Proteomes" id="UP000314294"/>
    </source>
</evidence>
<comment type="caution">
    <text evidence="1">The sequence shown here is derived from an EMBL/GenBank/DDBJ whole genome shotgun (WGS) entry which is preliminary data.</text>
</comment>
<reference evidence="1 2" key="1">
    <citation type="submission" date="2019-03" db="EMBL/GenBank/DDBJ databases">
        <title>First draft genome of Liparis tanakae, snailfish: a comprehensive survey of snailfish specific genes.</title>
        <authorList>
            <person name="Kim W."/>
            <person name="Song I."/>
            <person name="Jeong J.-H."/>
            <person name="Kim D."/>
            <person name="Kim S."/>
            <person name="Ryu S."/>
            <person name="Song J.Y."/>
            <person name="Lee S.K."/>
        </authorList>
    </citation>
    <scope>NUCLEOTIDE SEQUENCE [LARGE SCALE GENOMIC DNA]</scope>
    <source>
        <tissue evidence="1">Muscle</tissue>
    </source>
</reference>
<sequence length="289" mass="32713">MEMRMASFQSPVDLLQHPLFRKQHPSWTIIHQVELDILEAKARDLREDDFLDESAPQNGGHPVVSRDDDVEPLSEVMVLDLFPDVAHRTVHLLDHLTTFWGIWSVFMSGRIRFSEVQGDKVQVLLRKPSKETSSSLFLVVLVVPVLLDPGVSRGGRTAQKELPMRQRTARKSSIIEVSPKDWTLHWWSCFPDLSSRDPLTQDCNNLFWALESTFSHIQPDNACSRLRLLQGGAAERDLLRAHTNNQRAKIIHQDDALWIHPAPAIPPHDQQVAAALHGSGLRFSPSGKC</sequence>
<name>A0A4Z2G0F0_9TELE</name>
<protein>
    <submittedName>
        <fullName evidence="1">Uncharacterized protein</fullName>
    </submittedName>
</protein>
<organism evidence="1 2">
    <name type="scientific">Liparis tanakae</name>
    <name type="common">Tanaka's snailfish</name>
    <dbReference type="NCBI Taxonomy" id="230148"/>
    <lineage>
        <taxon>Eukaryota</taxon>
        <taxon>Metazoa</taxon>
        <taxon>Chordata</taxon>
        <taxon>Craniata</taxon>
        <taxon>Vertebrata</taxon>
        <taxon>Euteleostomi</taxon>
        <taxon>Actinopterygii</taxon>
        <taxon>Neopterygii</taxon>
        <taxon>Teleostei</taxon>
        <taxon>Neoteleostei</taxon>
        <taxon>Acanthomorphata</taxon>
        <taxon>Eupercaria</taxon>
        <taxon>Perciformes</taxon>
        <taxon>Cottioidei</taxon>
        <taxon>Cottales</taxon>
        <taxon>Liparidae</taxon>
        <taxon>Liparis</taxon>
    </lineage>
</organism>
<proteinExistence type="predicted"/>
<gene>
    <name evidence="1" type="ORF">EYF80_042769</name>
</gene>
<dbReference type="EMBL" id="SRLO01000760">
    <property type="protein sequence ID" value="TNN47036.1"/>
    <property type="molecule type" value="Genomic_DNA"/>
</dbReference>
<dbReference type="Proteomes" id="UP000314294">
    <property type="component" value="Unassembled WGS sequence"/>
</dbReference>
<accession>A0A4Z2G0F0</accession>